<dbReference type="AlphaFoldDB" id="A0A9J6EV34"/>
<keyword evidence="4 12" id="KW-0863">Zinc-finger</keyword>
<comment type="subcellular location">
    <subcellularLocation>
        <location evidence="1">Nucleus</location>
        <location evidence="1">Nucleoplasm</location>
    </subcellularLocation>
</comment>
<name>A0A9J6EV34_RHIMP</name>
<proteinExistence type="inferred from homology"/>
<dbReference type="Gene3D" id="6.20.210.20">
    <property type="entry name" value="THAP domain"/>
    <property type="match status" value="1"/>
</dbReference>
<evidence type="ECO:0000256" key="1">
    <source>
        <dbReference type="ARBA" id="ARBA00004642"/>
    </source>
</evidence>
<keyword evidence="6" id="KW-0805">Transcription regulation</keyword>
<comment type="similarity">
    <text evidence="2">Belongs to the THAP1 family.</text>
</comment>
<evidence type="ECO:0000256" key="5">
    <source>
        <dbReference type="ARBA" id="ARBA00022833"/>
    </source>
</evidence>
<keyword evidence="3" id="KW-0479">Metal-binding</keyword>
<accession>A0A9J6EV34</accession>
<dbReference type="PANTHER" id="PTHR46600:SF1">
    <property type="entry name" value="THAP DOMAIN-CONTAINING PROTEIN 1"/>
    <property type="match status" value="1"/>
</dbReference>
<keyword evidence="8 12" id="KW-0238">DNA-binding</keyword>
<dbReference type="InterPro" id="IPR038441">
    <property type="entry name" value="THAP_Znf_sf"/>
</dbReference>
<evidence type="ECO:0000256" key="10">
    <source>
        <dbReference type="ARBA" id="ARBA00023242"/>
    </source>
</evidence>
<reference evidence="14" key="1">
    <citation type="journal article" date="2020" name="Cell">
        <title>Large-Scale Comparative Analyses of Tick Genomes Elucidate Their Genetic Diversity and Vector Capacities.</title>
        <authorList>
            <consortium name="Tick Genome and Microbiome Consortium (TIGMIC)"/>
            <person name="Jia N."/>
            <person name="Wang J."/>
            <person name="Shi W."/>
            <person name="Du L."/>
            <person name="Sun Y."/>
            <person name="Zhan W."/>
            <person name="Jiang J.F."/>
            <person name="Wang Q."/>
            <person name="Zhang B."/>
            <person name="Ji P."/>
            <person name="Bell-Sakyi L."/>
            <person name="Cui X.M."/>
            <person name="Yuan T.T."/>
            <person name="Jiang B.G."/>
            <person name="Yang W.F."/>
            <person name="Lam T.T."/>
            <person name="Chang Q.C."/>
            <person name="Ding S.J."/>
            <person name="Wang X.J."/>
            <person name="Zhu J.G."/>
            <person name="Ruan X.D."/>
            <person name="Zhao L."/>
            <person name="Wei J.T."/>
            <person name="Ye R.Z."/>
            <person name="Que T.C."/>
            <person name="Du C.H."/>
            <person name="Zhou Y.H."/>
            <person name="Cheng J.X."/>
            <person name="Dai P.F."/>
            <person name="Guo W.B."/>
            <person name="Han X.H."/>
            <person name="Huang E.J."/>
            <person name="Li L.F."/>
            <person name="Wei W."/>
            <person name="Gao Y.C."/>
            <person name="Liu J.Z."/>
            <person name="Shao H.Z."/>
            <person name="Wang X."/>
            <person name="Wang C.C."/>
            <person name="Yang T.C."/>
            <person name="Huo Q.B."/>
            <person name="Li W."/>
            <person name="Chen H.Y."/>
            <person name="Chen S.E."/>
            <person name="Zhou L.G."/>
            <person name="Ni X.B."/>
            <person name="Tian J.H."/>
            <person name="Sheng Y."/>
            <person name="Liu T."/>
            <person name="Pan Y.S."/>
            <person name="Xia L.Y."/>
            <person name="Li J."/>
            <person name="Zhao F."/>
            <person name="Cao W.C."/>
        </authorList>
    </citation>
    <scope>NUCLEOTIDE SEQUENCE</scope>
    <source>
        <strain evidence="14">Rmic-2018</strain>
    </source>
</reference>
<dbReference type="Pfam" id="PF05485">
    <property type="entry name" value="THAP"/>
    <property type="match status" value="1"/>
</dbReference>
<reference evidence="14" key="2">
    <citation type="submission" date="2021-09" db="EMBL/GenBank/DDBJ databases">
        <authorList>
            <person name="Jia N."/>
            <person name="Wang J."/>
            <person name="Shi W."/>
            <person name="Du L."/>
            <person name="Sun Y."/>
            <person name="Zhan W."/>
            <person name="Jiang J."/>
            <person name="Wang Q."/>
            <person name="Zhang B."/>
            <person name="Ji P."/>
            <person name="Sakyi L.B."/>
            <person name="Cui X."/>
            <person name="Yuan T."/>
            <person name="Jiang B."/>
            <person name="Yang W."/>
            <person name="Lam T.T.-Y."/>
            <person name="Chang Q."/>
            <person name="Ding S."/>
            <person name="Wang X."/>
            <person name="Zhu J."/>
            <person name="Ruan X."/>
            <person name="Zhao L."/>
            <person name="Wei J."/>
            <person name="Que T."/>
            <person name="Du C."/>
            <person name="Cheng J."/>
            <person name="Dai P."/>
            <person name="Han X."/>
            <person name="Huang E."/>
            <person name="Gao Y."/>
            <person name="Liu J."/>
            <person name="Shao H."/>
            <person name="Ye R."/>
            <person name="Li L."/>
            <person name="Wei W."/>
            <person name="Wang X."/>
            <person name="Wang C."/>
            <person name="Huo Q."/>
            <person name="Li W."/>
            <person name="Guo W."/>
            <person name="Chen H."/>
            <person name="Chen S."/>
            <person name="Zhou L."/>
            <person name="Zhou L."/>
            <person name="Ni X."/>
            <person name="Tian J."/>
            <person name="Zhou Y."/>
            <person name="Sheng Y."/>
            <person name="Liu T."/>
            <person name="Pan Y."/>
            <person name="Xia L."/>
            <person name="Li J."/>
            <person name="Zhao F."/>
            <person name="Cao W."/>
        </authorList>
    </citation>
    <scope>NUCLEOTIDE SEQUENCE</scope>
    <source>
        <strain evidence="14">Rmic-2018</strain>
        <tissue evidence="14">Larvae</tissue>
    </source>
</reference>
<dbReference type="PANTHER" id="PTHR46600">
    <property type="entry name" value="THAP DOMAIN-CONTAINING"/>
    <property type="match status" value="1"/>
</dbReference>
<sequence>MPCKCCVPRCRGNYTVDTNVHVFKFPRDQTLRNAWIRAVPREDLSVTENSRVCELHFREEDIIREASHTDVTTGRTITVPLSHVRLCPDAVPSTFPSCPTYLSRETTRREDPDSNRACMEHTAMQKAIAESEEMFNRANKEDKVHSLG</sequence>
<dbReference type="PROSITE" id="PS50950">
    <property type="entry name" value="ZF_THAP"/>
    <property type="match status" value="1"/>
</dbReference>
<dbReference type="InterPro" id="IPR006612">
    <property type="entry name" value="THAP_Znf"/>
</dbReference>
<evidence type="ECO:0000256" key="4">
    <source>
        <dbReference type="ARBA" id="ARBA00022771"/>
    </source>
</evidence>
<keyword evidence="5" id="KW-0862">Zinc</keyword>
<keyword evidence="11" id="KW-0131">Cell cycle</keyword>
<keyword evidence="10" id="KW-0539">Nucleus</keyword>
<protein>
    <recommendedName>
        <fullName evidence="13">THAP-type domain-containing protein</fullName>
    </recommendedName>
</protein>
<evidence type="ECO:0000256" key="11">
    <source>
        <dbReference type="ARBA" id="ARBA00023306"/>
    </source>
</evidence>
<feature type="domain" description="THAP-type" evidence="13">
    <location>
        <begin position="1"/>
        <end position="95"/>
    </location>
</feature>
<dbReference type="SMART" id="SM00692">
    <property type="entry name" value="DM3"/>
    <property type="match status" value="1"/>
</dbReference>
<evidence type="ECO:0000256" key="7">
    <source>
        <dbReference type="ARBA" id="ARBA00023054"/>
    </source>
</evidence>
<evidence type="ECO:0000313" key="14">
    <source>
        <dbReference type="EMBL" id="KAH8037976.1"/>
    </source>
</evidence>
<keyword evidence="7" id="KW-0175">Coiled coil</keyword>
<keyword evidence="9" id="KW-0804">Transcription</keyword>
<dbReference type="GO" id="GO:0008270">
    <property type="term" value="F:zinc ion binding"/>
    <property type="evidence" value="ECO:0007669"/>
    <property type="project" value="UniProtKB-KW"/>
</dbReference>
<organism evidence="14 15">
    <name type="scientific">Rhipicephalus microplus</name>
    <name type="common">Cattle tick</name>
    <name type="synonym">Boophilus microplus</name>
    <dbReference type="NCBI Taxonomy" id="6941"/>
    <lineage>
        <taxon>Eukaryota</taxon>
        <taxon>Metazoa</taxon>
        <taxon>Ecdysozoa</taxon>
        <taxon>Arthropoda</taxon>
        <taxon>Chelicerata</taxon>
        <taxon>Arachnida</taxon>
        <taxon>Acari</taxon>
        <taxon>Parasitiformes</taxon>
        <taxon>Ixodida</taxon>
        <taxon>Ixodoidea</taxon>
        <taxon>Ixodidae</taxon>
        <taxon>Rhipicephalinae</taxon>
        <taxon>Rhipicephalus</taxon>
        <taxon>Boophilus</taxon>
    </lineage>
</organism>
<dbReference type="GO" id="GO:0043565">
    <property type="term" value="F:sequence-specific DNA binding"/>
    <property type="evidence" value="ECO:0007669"/>
    <property type="project" value="InterPro"/>
</dbReference>
<evidence type="ECO:0000256" key="8">
    <source>
        <dbReference type="ARBA" id="ARBA00023125"/>
    </source>
</evidence>
<evidence type="ECO:0000256" key="9">
    <source>
        <dbReference type="ARBA" id="ARBA00023163"/>
    </source>
</evidence>
<dbReference type="EMBL" id="JABSTU010000002">
    <property type="protein sequence ID" value="KAH8037976.1"/>
    <property type="molecule type" value="Genomic_DNA"/>
</dbReference>
<evidence type="ECO:0000256" key="2">
    <source>
        <dbReference type="ARBA" id="ARBA00006177"/>
    </source>
</evidence>
<dbReference type="SMART" id="SM00980">
    <property type="entry name" value="THAP"/>
    <property type="match status" value="1"/>
</dbReference>
<gene>
    <name evidence="14" type="ORF">HPB51_020257</name>
</gene>
<keyword evidence="15" id="KW-1185">Reference proteome</keyword>
<comment type="caution">
    <text evidence="14">The sequence shown here is derived from an EMBL/GenBank/DDBJ whole genome shotgun (WGS) entry which is preliminary data.</text>
</comment>
<evidence type="ECO:0000256" key="3">
    <source>
        <dbReference type="ARBA" id="ARBA00022723"/>
    </source>
</evidence>
<evidence type="ECO:0000256" key="6">
    <source>
        <dbReference type="ARBA" id="ARBA00023015"/>
    </source>
</evidence>
<evidence type="ECO:0000259" key="13">
    <source>
        <dbReference type="PROSITE" id="PS50950"/>
    </source>
</evidence>
<dbReference type="VEuPathDB" id="VectorBase:LOC119182929"/>
<evidence type="ECO:0000256" key="12">
    <source>
        <dbReference type="PROSITE-ProRule" id="PRU00309"/>
    </source>
</evidence>
<dbReference type="SUPFAM" id="SSF57716">
    <property type="entry name" value="Glucocorticoid receptor-like (DNA-binding domain)"/>
    <property type="match status" value="1"/>
</dbReference>
<dbReference type="GO" id="GO:0005654">
    <property type="term" value="C:nucleoplasm"/>
    <property type="evidence" value="ECO:0007669"/>
    <property type="project" value="UniProtKB-SubCell"/>
</dbReference>
<evidence type="ECO:0000313" key="15">
    <source>
        <dbReference type="Proteomes" id="UP000821866"/>
    </source>
</evidence>
<dbReference type="InterPro" id="IPR026516">
    <property type="entry name" value="THAP1/10"/>
</dbReference>
<dbReference type="Proteomes" id="UP000821866">
    <property type="component" value="Chromosome 10"/>
</dbReference>